<gene>
    <name evidence="4" type="ORF">GCM10023322_59910</name>
</gene>
<dbReference type="EMBL" id="BAABJQ010000022">
    <property type="protein sequence ID" value="GAA5194747.1"/>
    <property type="molecule type" value="Genomic_DNA"/>
</dbReference>
<keyword evidence="3" id="KW-0732">Signal</keyword>
<feature type="region of interest" description="Disordered" evidence="1">
    <location>
        <begin position="293"/>
        <end position="316"/>
    </location>
</feature>
<reference evidence="5" key="1">
    <citation type="journal article" date="2019" name="Int. J. Syst. Evol. Microbiol.">
        <title>The Global Catalogue of Microorganisms (GCM) 10K type strain sequencing project: providing services to taxonomists for standard genome sequencing and annotation.</title>
        <authorList>
            <consortium name="The Broad Institute Genomics Platform"/>
            <consortium name="The Broad Institute Genome Sequencing Center for Infectious Disease"/>
            <person name="Wu L."/>
            <person name="Ma J."/>
        </authorList>
    </citation>
    <scope>NUCLEOTIDE SEQUENCE [LARGE SCALE GENOMIC DNA]</scope>
    <source>
        <strain evidence="5">JCM 18304</strain>
    </source>
</reference>
<evidence type="ECO:0000313" key="5">
    <source>
        <dbReference type="Proteomes" id="UP001501570"/>
    </source>
</evidence>
<accession>A0ABP9SH79</accession>
<dbReference type="InterPro" id="IPR037185">
    <property type="entry name" value="EmrE-like"/>
</dbReference>
<keyword evidence="2" id="KW-0472">Membrane</keyword>
<keyword evidence="2" id="KW-1133">Transmembrane helix</keyword>
<dbReference type="PANTHER" id="PTHR40761">
    <property type="entry name" value="CONSERVED INTEGRAL MEMBRANE ALANINE VALINE AND LEUCINE RICH PROTEIN-RELATED"/>
    <property type="match status" value="1"/>
</dbReference>
<keyword evidence="2" id="KW-0812">Transmembrane</keyword>
<comment type="caution">
    <text evidence="4">The sequence shown here is derived from an EMBL/GenBank/DDBJ whole genome shotgun (WGS) entry which is preliminary data.</text>
</comment>
<feature type="transmembrane region" description="Helical" evidence="2">
    <location>
        <begin position="240"/>
        <end position="263"/>
    </location>
</feature>
<feature type="transmembrane region" description="Helical" evidence="2">
    <location>
        <begin position="172"/>
        <end position="191"/>
    </location>
</feature>
<feature type="transmembrane region" description="Helical" evidence="2">
    <location>
        <begin position="146"/>
        <end position="165"/>
    </location>
</feature>
<protein>
    <recommendedName>
        <fullName evidence="6">DMT family transporter</fullName>
    </recommendedName>
</protein>
<dbReference type="SUPFAM" id="SSF103481">
    <property type="entry name" value="Multidrug resistance efflux transporter EmrE"/>
    <property type="match status" value="1"/>
</dbReference>
<dbReference type="Proteomes" id="UP001501570">
    <property type="component" value="Unassembled WGS sequence"/>
</dbReference>
<feature type="signal peptide" evidence="3">
    <location>
        <begin position="1"/>
        <end position="25"/>
    </location>
</feature>
<evidence type="ECO:0008006" key="6">
    <source>
        <dbReference type="Google" id="ProtNLM"/>
    </source>
</evidence>
<feature type="compositionally biased region" description="Polar residues" evidence="1">
    <location>
        <begin position="306"/>
        <end position="316"/>
    </location>
</feature>
<evidence type="ECO:0000256" key="1">
    <source>
        <dbReference type="SAM" id="MobiDB-lite"/>
    </source>
</evidence>
<organism evidence="4 5">
    <name type="scientific">Rugosimonospora acidiphila</name>
    <dbReference type="NCBI Taxonomy" id="556531"/>
    <lineage>
        <taxon>Bacteria</taxon>
        <taxon>Bacillati</taxon>
        <taxon>Actinomycetota</taxon>
        <taxon>Actinomycetes</taxon>
        <taxon>Micromonosporales</taxon>
        <taxon>Micromonosporaceae</taxon>
        <taxon>Rugosimonospora</taxon>
    </lineage>
</organism>
<dbReference type="RefSeq" id="WP_345635257.1">
    <property type="nucleotide sequence ID" value="NZ_BAABJQ010000022.1"/>
</dbReference>
<sequence length="316" mass="32706">MPLAVGLGLLAAFLFAASASLQQHAAHGAEYAPQSQRGRRGRPAVILSLLRLVRSLVRNRLWLFGWTTNLVGFLIQAAALHFGSVALVQPLLVTQLFFALPMASAWCRRWPQRRDWLAALAICGGLVVFLAVRGVAPSQGAPDRRLVLVSGFTLLIIIGLLMLASTGRRPPVHATVIAVAAGLCFAFSAVLMKLTTDDLIHRGVGATARDWPGYGLAVSTLTGLVLEQGAFAAGSLPAAVAAMTITNPLASYVLGVLAFHVTLPTSPGAVAGLAGAGVLLFVGAVGLAHSPIVRPGGSRDPGHTSGVANPSPQSSC</sequence>
<proteinExistence type="predicted"/>
<name>A0ABP9SH79_9ACTN</name>
<feature type="chain" id="PRO_5047005937" description="DMT family transporter" evidence="3">
    <location>
        <begin position="26"/>
        <end position="316"/>
    </location>
</feature>
<feature type="transmembrane region" description="Helical" evidence="2">
    <location>
        <begin position="269"/>
        <end position="289"/>
    </location>
</feature>
<evidence type="ECO:0000313" key="4">
    <source>
        <dbReference type="EMBL" id="GAA5194747.1"/>
    </source>
</evidence>
<feature type="transmembrane region" description="Helical" evidence="2">
    <location>
        <begin position="115"/>
        <end position="134"/>
    </location>
</feature>
<dbReference type="PANTHER" id="PTHR40761:SF1">
    <property type="entry name" value="CONSERVED INTEGRAL MEMBRANE ALANINE VALINE AND LEUCINE RICH PROTEIN-RELATED"/>
    <property type="match status" value="1"/>
</dbReference>
<evidence type="ECO:0000256" key="2">
    <source>
        <dbReference type="SAM" id="Phobius"/>
    </source>
</evidence>
<keyword evidence="5" id="KW-1185">Reference proteome</keyword>
<dbReference type="NCBIfam" id="NF038012">
    <property type="entry name" value="DMT_1"/>
    <property type="match status" value="1"/>
</dbReference>
<feature type="transmembrane region" description="Helical" evidence="2">
    <location>
        <begin position="70"/>
        <end position="103"/>
    </location>
</feature>
<evidence type="ECO:0000256" key="3">
    <source>
        <dbReference type="SAM" id="SignalP"/>
    </source>
</evidence>